<dbReference type="Proteomes" id="UP001441944">
    <property type="component" value="Unassembled WGS sequence"/>
</dbReference>
<keyword evidence="2" id="KW-0444">Lipid biosynthesis</keyword>
<comment type="pathway">
    <text evidence="1">Lipid metabolism.</text>
</comment>
<dbReference type="RefSeq" id="WP_353399944.1">
    <property type="nucleotide sequence ID" value="NZ_BAABWU010000007.1"/>
</dbReference>
<keyword evidence="4" id="KW-0443">Lipid metabolism</keyword>
<protein>
    <recommendedName>
        <fullName evidence="8">L-ornithine N(alpha)-acyltransferase</fullName>
        <ecNumber evidence="7">2.3.2.30</ecNumber>
    </recommendedName>
</protein>
<dbReference type="EC" id="2.3.2.30" evidence="7"/>
<comment type="function">
    <text evidence="9">Catalyzes the first step in the biosynthesis of ornithine lipids, which are phosphorus-free membrane lipids. Catalyzes the 3-hydroxyacyl-acyl carrier protein-dependent acylation of ornithine to form lyso-ornithine lipid (LOL).</text>
</comment>
<reference evidence="11 12" key="1">
    <citation type="submission" date="2024-04" db="EMBL/GenBank/DDBJ databases">
        <title>Draft genome sequence of Pseudophaeobacter arcticus NBRC 116598.</title>
        <authorList>
            <person name="Miyakawa T."/>
            <person name="Kusuya Y."/>
            <person name="Miura T."/>
        </authorList>
    </citation>
    <scope>NUCLEOTIDE SEQUENCE [LARGE SCALE GENOMIC DNA]</scope>
    <source>
        <strain evidence="11 12">SU-CL00105</strain>
    </source>
</reference>
<evidence type="ECO:0000256" key="2">
    <source>
        <dbReference type="ARBA" id="ARBA00022516"/>
    </source>
</evidence>
<keyword evidence="3" id="KW-0808">Transferase</keyword>
<name>A0ABQ0ALM2_9RHOB</name>
<comment type="catalytic activity">
    <reaction evidence="10">
        <text>a (3R)-hydroxyacyl-[ACP] + L-ornithine = a lyso-ornithine lipid + holo-[ACP] + H(+)</text>
        <dbReference type="Rhea" id="RHEA:20633"/>
        <dbReference type="Rhea" id="RHEA-COMP:9685"/>
        <dbReference type="Rhea" id="RHEA-COMP:9945"/>
        <dbReference type="ChEBI" id="CHEBI:15378"/>
        <dbReference type="ChEBI" id="CHEBI:46911"/>
        <dbReference type="ChEBI" id="CHEBI:64479"/>
        <dbReference type="ChEBI" id="CHEBI:78827"/>
        <dbReference type="ChEBI" id="CHEBI:138482"/>
        <dbReference type="EC" id="2.3.2.30"/>
    </reaction>
    <physiologicalReaction direction="left-to-right" evidence="10">
        <dbReference type="Rhea" id="RHEA:20634"/>
    </physiologicalReaction>
</comment>
<evidence type="ECO:0000256" key="5">
    <source>
        <dbReference type="ARBA" id="ARBA00023315"/>
    </source>
</evidence>
<evidence type="ECO:0000256" key="1">
    <source>
        <dbReference type="ARBA" id="ARBA00005189"/>
    </source>
</evidence>
<evidence type="ECO:0000256" key="7">
    <source>
        <dbReference type="ARBA" id="ARBA00039058"/>
    </source>
</evidence>
<evidence type="ECO:0000256" key="8">
    <source>
        <dbReference type="ARBA" id="ARBA00039866"/>
    </source>
</evidence>
<sequence>MAGRDDRGALAALPVSGVLLEKGSYRARLALGADDVLAAQRLRARCFATGTVDQDQFDADCLHVLIECRSSGALAGCFRLMLLESGQELSQSYSSQFYDLSRLVGFSGRMLELGRFCLDPGVLDADVLRLAWGAVTSMVDRQGVALLFGCSSFAGTSPEAYIEAFALLQHRHLAPPLRRPGLKVAEARSFTDLLQGRSAQQKPDLKQAQAQLPPLLRSYLAMGGWVSDHVVVDAALNTCHVFTGLEVTAIPAARKRLLRGVAEPL</sequence>
<proteinExistence type="inferred from homology"/>
<dbReference type="PANTHER" id="PTHR37323:SF1">
    <property type="entry name" value="L-ORNITHINE N(ALPHA)-ACYLTRANSFERASE"/>
    <property type="match status" value="1"/>
</dbReference>
<evidence type="ECO:0000256" key="6">
    <source>
        <dbReference type="ARBA" id="ARBA00038095"/>
    </source>
</evidence>
<evidence type="ECO:0000256" key="3">
    <source>
        <dbReference type="ARBA" id="ARBA00022679"/>
    </source>
</evidence>
<comment type="caution">
    <text evidence="11">The sequence shown here is derived from an EMBL/GenBank/DDBJ whole genome shotgun (WGS) entry which is preliminary data.</text>
</comment>
<dbReference type="PANTHER" id="PTHR37323">
    <property type="entry name" value="GCN5-RELATED N-ACETYLTRANSFERASE"/>
    <property type="match status" value="1"/>
</dbReference>
<dbReference type="Pfam" id="PF13444">
    <property type="entry name" value="Acetyltransf_5"/>
    <property type="match status" value="1"/>
</dbReference>
<evidence type="ECO:0000256" key="9">
    <source>
        <dbReference type="ARBA" id="ARBA00045724"/>
    </source>
</evidence>
<evidence type="ECO:0000256" key="10">
    <source>
        <dbReference type="ARBA" id="ARBA00047785"/>
    </source>
</evidence>
<evidence type="ECO:0000256" key="4">
    <source>
        <dbReference type="ARBA" id="ARBA00023098"/>
    </source>
</evidence>
<dbReference type="InterPro" id="IPR016181">
    <property type="entry name" value="Acyl_CoA_acyltransferase"/>
</dbReference>
<gene>
    <name evidence="11" type="ORF">NBRC116598_22110</name>
</gene>
<organism evidence="11 12">
    <name type="scientific">Pseudophaeobacter arcticus</name>
    <dbReference type="NCBI Taxonomy" id="385492"/>
    <lineage>
        <taxon>Bacteria</taxon>
        <taxon>Pseudomonadati</taxon>
        <taxon>Pseudomonadota</taxon>
        <taxon>Alphaproteobacteria</taxon>
        <taxon>Rhodobacterales</taxon>
        <taxon>Paracoccaceae</taxon>
        <taxon>Pseudophaeobacter</taxon>
    </lineage>
</organism>
<evidence type="ECO:0000313" key="11">
    <source>
        <dbReference type="EMBL" id="GAA6196767.1"/>
    </source>
</evidence>
<dbReference type="SUPFAM" id="SSF55729">
    <property type="entry name" value="Acyl-CoA N-acyltransferases (Nat)"/>
    <property type="match status" value="1"/>
</dbReference>
<evidence type="ECO:0000313" key="12">
    <source>
        <dbReference type="Proteomes" id="UP001441944"/>
    </source>
</evidence>
<accession>A0ABQ0ALM2</accession>
<dbReference type="InterPro" id="IPR052351">
    <property type="entry name" value="Ornithine_N-alpha-AT"/>
</dbReference>
<keyword evidence="12" id="KW-1185">Reference proteome</keyword>
<keyword evidence="5" id="KW-0012">Acyltransferase</keyword>
<dbReference type="Gene3D" id="3.40.630.30">
    <property type="match status" value="1"/>
</dbReference>
<dbReference type="EMBL" id="BAABWU010000007">
    <property type="protein sequence ID" value="GAA6196767.1"/>
    <property type="molecule type" value="Genomic_DNA"/>
</dbReference>
<comment type="similarity">
    <text evidence="6">Belongs to the acetyltransferase family. OlsB subfamily.</text>
</comment>